<dbReference type="SUPFAM" id="SSF109604">
    <property type="entry name" value="HD-domain/PDEase-like"/>
    <property type="match status" value="1"/>
</dbReference>
<evidence type="ECO:0000313" key="2">
    <source>
        <dbReference type="EMBL" id="MPN19968.1"/>
    </source>
</evidence>
<dbReference type="PANTHER" id="PTHR45228">
    <property type="entry name" value="CYCLIC DI-GMP PHOSPHODIESTERASE TM_0186-RELATED"/>
    <property type="match status" value="1"/>
</dbReference>
<accession>A0A645FZH6</accession>
<gene>
    <name evidence="2" type="primary">rpfG_17</name>
    <name evidence="2" type="ORF">SDC9_167343</name>
</gene>
<comment type="caution">
    <text evidence="2">The sequence shown here is derived from an EMBL/GenBank/DDBJ whole genome shotgun (WGS) entry which is preliminary data.</text>
</comment>
<dbReference type="Gene3D" id="1.10.3210.10">
    <property type="entry name" value="Hypothetical protein af1432"/>
    <property type="match status" value="1"/>
</dbReference>
<feature type="domain" description="HD-GYP" evidence="1">
    <location>
        <begin position="1"/>
        <end position="94"/>
    </location>
</feature>
<proteinExistence type="predicted"/>
<reference evidence="2" key="1">
    <citation type="submission" date="2019-08" db="EMBL/GenBank/DDBJ databases">
        <authorList>
            <person name="Kucharzyk K."/>
            <person name="Murdoch R.W."/>
            <person name="Higgins S."/>
            <person name="Loffler F."/>
        </authorList>
    </citation>
    <scope>NUCLEOTIDE SEQUENCE</scope>
</reference>
<sequence length="106" mass="11909">MAADIAAYHHERFDGKGYPKGIAGEDIPLSARITSIVDIYDALTMDRVYRSAFPLKVALDMIQAEHGKALDPVIVDIFMKNIDELYELRCALTRHSPTFEDLIDTP</sequence>
<dbReference type="EMBL" id="VSSQ01067610">
    <property type="protein sequence ID" value="MPN19968.1"/>
    <property type="molecule type" value="Genomic_DNA"/>
</dbReference>
<dbReference type="GO" id="GO:0016787">
    <property type="term" value="F:hydrolase activity"/>
    <property type="evidence" value="ECO:0007669"/>
    <property type="project" value="UniProtKB-KW"/>
</dbReference>
<evidence type="ECO:0000259" key="1">
    <source>
        <dbReference type="PROSITE" id="PS51832"/>
    </source>
</evidence>
<dbReference type="EC" id="3.1.4.-" evidence="2"/>
<keyword evidence="2" id="KW-0378">Hydrolase</keyword>
<dbReference type="PANTHER" id="PTHR45228:SF1">
    <property type="entry name" value="CYCLIC DI-GMP PHOSPHODIESTERASE TM_0186"/>
    <property type="match status" value="1"/>
</dbReference>
<dbReference type="AlphaFoldDB" id="A0A645FZH6"/>
<dbReference type="InterPro" id="IPR052020">
    <property type="entry name" value="Cyclic_di-GMP/3'3'-cGAMP_PDE"/>
</dbReference>
<dbReference type="InterPro" id="IPR003607">
    <property type="entry name" value="HD/PDEase_dom"/>
</dbReference>
<protein>
    <submittedName>
        <fullName evidence="2">Cyclic di-GMP phosphodiesterase response regulator RpfG</fullName>
        <ecNumber evidence="2">3.1.4.-</ecNumber>
    </submittedName>
</protein>
<organism evidence="2">
    <name type="scientific">bioreactor metagenome</name>
    <dbReference type="NCBI Taxonomy" id="1076179"/>
    <lineage>
        <taxon>unclassified sequences</taxon>
        <taxon>metagenomes</taxon>
        <taxon>ecological metagenomes</taxon>
    </lineage>
</organism>
<dbReference type="PROSITE" id="PS51832">
    <property type="entry name" value="HD_GYP"/>
    <property type="match status" value="1"/>
</dbReference>
<dbReference type="InterPro" id="IPR037522">
    <property type="entry name" value="HD_GYP_dom"/>
</dbReference>
<dbReference type="Pfam" id="PF13487">
    <property type="entry name" value="HD_5"/>
    <property type="match status" value="1"/>
</dbReference>
<name>A0A645FZH6_9ZZZZ</name>
<dbReference type="CDD" id="cd00077">
    <property type="entry name" value="HDc"/>
    <property type="match status" value="1"/>
</dbReference>